<name>A0A1H7GLX9_AQUAM</name>
<evidence type="ECO:0000259" key="1">
    <source>
        <dbReference type="Pfam" id="PF04784"/>
    </source>
</evidence>
<reference evidence="2 3" key="1">
    <citation type="submission" date="2016-10" db="EMBL/GenBank/DDBJ databases">
        <authorList>
            <person name="de Groot N.N."/>
        </authorList>
    </citation>
    <scope>NUCLEOTIDE SEQUENCE [LARGE SCALE GENOMIC DNA]</scope>
    <source>
        <strain evidence="2 3">DSM 25232</strain>
    </source>
</reference>
<gene>
    <name evidence="2" type="ORF">SAMN04487910_0416</name>
</gene>
<dbReference type="EMBL" id="FOAB01000001">
    <property type="protein sequence ID" value="SEK39128.1"/>
    <property type="molecule type" value="Genomic_DNA"/>
</dbReference>
<dbReference type="GO" id="GO:0045454">
    <property type="term" value="P:cell redox homeostasis"/>
    <property type="evidence" value="ECO:0007669"/>
    <property type="project" value="TreeGrafter"/>
</dbReference>
<dbReference type="PANTHER" id="PTHR34386:SF1">
    <property type="entry name" value="GLUTAREDOXIN-LIKE PROTEIN NRDH"/>
    <property type="match status" value="1"/>
</dbReference>
<dbReference type="InterPro" id="IPR051548">
    <property type="entry name" value="Grx-like_ET"/>
</dbReference>
<evidence type="ECO:0000313" key="2">
    <source>
        <dbReference type="EMBL" id="SEK39128.1"/>
    </source>
</evidence>
<protein>
    <recommendedName>
        <fullName evidence="1">DUF547 domain-containing protein</fullName>
    </recommendedName>
</protein>
<dbReference type="PROSITE" id="PS51257">
    <property type="entry name" value="PROKAR_LIPOPROTEIN"/>
    <property type="match status" value="1"/>
</dbReference>
<proteinExistence type="predicted"/>
<dbReference type="RefSeq" id="WP_244542961.1">
    <property type="nucleotide sequence ID" value="NZ_FOAB01000001.1"/>
</dbReference>
<dbReference type="Pfam" id="PF04784">
    <property type="entry name" value="DUF547"/>
    <property type="match status" value="1"/>
</dbReference>
<dbReference type="STRING" id="1038014.SAMN04487910_0416"/>
<dbReference type="InterPro" id="IPR006869">
    <property type="entry name" value="DUF547"/>
</dbReference>
<feature type="domain" description="DUF547" evidence="1">
    <location>
        <begin position="154"/>
        <end position="262"/>
    </location>
</feature>
<accession>A0A1H7GLX9</accession>
<dbReference type="PANTHER" id="PTHR34386">
    <property type="entry name" value="GLUTAREDOXIN"/>
    <property type="match status" value="1"/>
</dbReference>
<organism evidence="2 3">
    <name type="scientific">Aquimarina amphilecti</name>
    <dbReference type="NCBI Taxonomy" id="1038014"/>
    <lineage>
        <taxon>Bacteria</taxon>
        <taxon>Pseudomonadati</taxon>
        <taxon>Bacteroidota</taxon>
        <taxon>Flavobacteriia</taxon>
        <taxon>Flavobacteriales</taxon>
        <taxon>Flavobacteriaceae</taxon>
        <taxon>Aquimarina</taxon>
    </lineage>
</organism>
<evidence type="ECO:0000313" key="3">
    <source>
        <dbReference type="Proteomes" id="UP000198521"/>
    </source>
</evidence>
<dbReference type="Proteomes" id="UP000198521">
    <property type="component" value="Unassembled WGS sequence"/>
</dbReference>
<dbReference type="GO" id="GO:0009055">
    <property type="term" value="F:electron transfer activity"/>
    <property type="evidence" value="ECO:0007669"/>
    <property type="project" value="TreeGrafter"/>
</dbReference>
<keyword evidence="3" id="KW-1185">Reference proteome</keyword>
<dbReference type="AlphaFoldDB" id="A0A1H7GLX9"/>
<sequence length="321" mass="36832">MQKISFLFAILFILGCSSNKKEEKSNLKPESTTVIDTAMVDHTSDQITSNNETIEAQEVKDSVIETNEVREPQTDVKVSKGKEIVKGTNAGDKEEKKDIKKNNIEKIRPHHTIWNSLTKKHVSSSGKVNYNGFKSDIKSIEIYLSHLAVTSPKKDWTKNEKLAYWFNLYNAATIHLIASNYPVKSIKDINNGKPWDKKFIKSGNKTYSLNQIENSIVRPNFNEPRLHVAFNCAAISCPKLMKGAFLPSELNTQLNTLSRNWINDISKNKISENTVEISKIFEWYKVDFKKGVISFINQYTNTKVNDYAKIHYLEYNWDLND</sequence>